<dbReference type="Pfam" id="PF01138">
    <property type="entry name" value="RNase_PH"/>
    <property type="match status" value="1"/>
</dbReference>
<dbReference type="GO" id="GO:0000176">
    <property type="term" value="C:nuclear exosome (RNase complex)"/>
    <property type="evidence" value="ECO:0007669"/>
    <property type="project" value="TreeGrafter"/>
</dbReference>
<feature type="domain" description="Exoribonuclease phosphorolytic" evidence="3">
    <location>
        <begin position="107"/>
        <end position="225"/>
    </location>
</feature>
<dbReference type="InterPro" id="IPR001247">
    <property type="entry name" value="ExoRNase_PH_dom1"/>
</dbReference>
<evidence type="ECO:0000259" key="3">
    <source>
        <dbReference type="Pfam" id="PF01138"/>
    </source>
</evidence>
<dbReference type="GO" id="GO:0071028">
    <property type="term" value="P:nuclear mRNA surveillance"/>
    <property type="evidence" value="ECO:0007669"/>
    <property type="project" value="TreeGrafter"/>
</dbReference>
<dbReference type="GO" id="GO:0071051">
    <property type="term" value="P:poly(A)-dependent snoRNA 3'-end processing"/>
    <property type="evidence" value="ECO:0007669"/>
    <property type="project" value="TreeGrafter"/>
</dbReference>
<dbReference type="GO" id="GO:0016075">
    <property type="term" value="P:rRNA catabolic process"/>
    <property type="evidence" value="ECO:0007669"/>
    <property type="project" value="TreeGrafter"/>
</dbReference>
<proteinExistence type="inferred from homology"/>
<dbReference type="OrthoDB" id="27298at2759"/>
<accession>K0RC41</accession>
<dbReference type="SUPFAM" id="SSF54211">
    <property type="entry name" value="Ribosomal protein S5 domain 2-like"/>
    <property type="match status" value="1"/>
</dbReference>
<evidence type="ECO:0000256" key="2">
    <source>
        <dbReference type="SAM" id="MobiDB-lite"/>
    </source>
</evidence>
<feature type="compositionally biased region" description="Pro residues" evidence="2">
    <location>
        <begin position="70"/>
        <end position="82"/>
    </location>
</feature>
<dbReference type="GO" id="GO:0000177">
    <property type="term" value="C:cytoplasmic exosome (RNase complex)"/>
    <property type="evidence" value="ECO:0007669"/>
    <property type="project" value="TreeGrafter"/>
</dbReference>
<dbReference type="AlphaFoldDB" id="K0RC41"/>
<feature type="compositionally biased region" description="Basic and acidic residues" evidence="2">
    <location>
        <begin position="277"/>
        <end position="291"/>
    </location>
</feature>
<feature type="compositionally biased region" description="Polar residues" evidence="2">
    <location>
        <begin position="31"/>
        <end position="40"/>
    </location>
</feature>
<evidence type="ECO:0000313" key="5">
    <source>
        <dbReference type="Proteomes" id="UP000266841"/>
    </source>
</evidence>
<dbReference type="eggNOG" id="KOG1068">
    <property type="taxonomic scope" value="Eukaryota"/>
</dbReference>
<dbReference type="PANTHER" id="PTHR11953:SF0">
    <property type="entry name" value="EXOSOME COMPLEX COMPONENT RRP41"/>
    <property type="match status" value="1"/>
</dbReference>
<dbReference type="GO" id="GO:0034475">
    <property type="term" value="P:U4 snRNA 3'-end processing"/>
    <property type="evidence" value="ECO:0007669"/>
    <property type="project" value="TreeGrafter"/>
</dbReference>
<feature type="compositionally biased region" description="Basic and acidic residues" evidence="2">
    <location>
        <begin position="43"/>
        <end position="64"/>
    </location>
</feature>
<dbReference type="PANTHER" id="PTHR11953">
    <property type="entry name" value="EXOSOME COMPLEX COMPONENT"/>
    <property type="match status" value="1"/>
</dbReference>
<dbReference type="GO" id="GO:0003723">
    <property type="term" value="F:RNA binding"/>
    <property type="evidence" value="ECO:0007669"/>
    <property type="project" value="TreeGrafter"/>
</dbReference>
<dbReference type="InterPro" id="IPR027408">
    <property type="entry name" value="PNPase/RNase_PH_dom_sf"/>
</dbReference>
<dbReference type="Proteomes" id="UP000266841">
    <property type="component" value="Unassembled WGS sequence"/>
</dbReference>
<feature type="region of interest" description="Disordered" evidence="2">
    <location>
        <begin position="31"/>
        <end position="105"/>
    </location>
</feature>
<dbReference type="InterPro" id="IPR020568">
    <property type="entry name" value="Ribosomal_Su5_D2-typ_SF"/>
</dbReference>
<feature type="region of interest" description="Disordered" evidence="2">
    <location>
        <begin position="257"/>
        <end position="340"/>
    </location>
</feature>
<dbReference type="EMBL" id="AGNL01041918">
    <property type="protein sequence ID" value="EJK51273.1"/>
    <property type="molecule type" value="Genomic_DNA"/>
</dbReference>
<dbReference type="InterPro" id="IPR050080">
    <property type="entry name" value="RNase_PH"/>
</dbReference>
<gene>
    <name evidence="4" type="ORF">THAOC_29565</name>
</gene>
<reference evidence="4 5" key="1">
    <citation type="journal article" date="2012" name="Genome Biol.">
        <title>Genome and low-iron response of an oceanic diatom adapted to chronic iron limitation.</title>
        <authorList>
            <person name="Lommer M."/>
            <person name="Specht M."/>
            <person name="Roy A.S."/>
            <person name="Kraemer L."/>
            <person name="Andreson R."/>
            <person name="Gutowska M.A."/>
            <person name="Wolf J."/>
            <person name="Bergner S.V."/>
            <person name="Schilhabel M.B."/>
            <person name="Klostermeier U.C."/>
            <person name="Beiko R.G."/>
            <person name="Rosenstiel P."/>
            <person name="Hippler M."/>
            <person name="Laroche J."/>
        </authorList>
    </citation>
    <scope>NUCLEOTIDE SEQUENCE [LARGE SCALE GENOMIC DNA]</scope>
    <source>
        <strain evidence="4 5">CCMP1005</strain>
    </source>
</reference>
<evidence type="ECO:0000313" key="4">
    <source>
        <dbReference type="EMBL" id="EJK51273.1"/>
    </source>
</evidence>
<dbReference type="GO" id="GO:0005730">
    <property type="term" value="C:nucleolus"/>
    <property type="evidence" value="ECO:0007669"/>
    <property type="project" value="TreeGrafter"/>
</dbReference>
<evidence type="ECO:0000256" key="1">
    <source>
        <dbReference type="ARBA" id="ARBA00006678"/>
    </source>
</evidence>
<feature type="compositionally biased region" description="Gly residues" evidence="2">
    <location>
        <begin position="297"/>
        <end position="313"/>
    </location>
</feature>
<keyword evidence="5" id="KW-1185">Reference proteome</keyword>
<protein>
    <recommendedName>
        <fullName evidence="3">Exoribonuclease phosphorolytic domain-containing protein</fullName>
    </recommendedName>
</protein>
<name>K0RC41_THAOC</name>
<sequence length="340" mass="35666">SLMKLDFDQVAAIAECAIWNGCDLWANAESTAESPRSLLQPQPREDITITEAKHRTIDQHEQPTGRRPLPDPPPLRRPPAPRDTPHDVQPRRLPPTASGGALPSAGCSGSAMVTLGLTKVLCSSGGPCDATRRSEELPDRASLEVLVRAAPFAPPGDRRNVNPTTDRRLVEASHLLQRALSASILLHLFPRSKISVTVMVLADDGGRLEASINAATLALMDAGIPLRDMVCACSAGRWSAGGTDEIIVDLNRKEVQAATGGAGGGGGGGHERRHLPPRRDDAAARHDRAGAVREQAFGGGGCVRRGSGRGGQGVRHRHGDHGGGGQGEGESAPQVEDGHG</sequence>
<comment type="caution">
    <text evidence="4">The sequence shown here is derived from an EMBL/GenBank/DDBJ whole genome shotgun (WGS) entry which is preliminary data.</text>
</comment>
<dbReference type="Gene3D" id="3.30.230.70">
    <property type="entry name" value="GHMP Kinase, N-terminal domain"/>
    <property type="match status" value="1"/>
</dbReference>
<feature type="non-terminal residue" evidence="4">
    <location>
        <position position="1"/>
    </location>
</feature>
<comment type="similarity">
    <text evidence="1">Belongs to the RNase PH family.</text>
</comment>
<organism evidence="4 5">
    <name type="scientific">Thalassiosira oceanica</name>
    <name type="common">Marine diatom</name>
    <dbReference type="NCBI Taxonomy" id="159749"/>
    <lineage>
        <taxon>Eukaryota</taxon>
        <taxon>Sar</taxon>
        <taxon>Stramenopiles</taxon>
        <taxon>Ochrophyta</taxon>
        <taxon>Bacillariophyta</taxon>
        <taxon>Coscinodiscophyceae</taxon>
        <taxon>Thalassiosirophycidae</taxon>
        <taxon>Thalassiosirales</taxon>
        <taxon>Thalassiosiraceae</taxon>
        <taxon>Thalassiosira</taxon>
    </lineage>
</organism>